<organism evidence="3 4">
    <name type="scientific">Gigaspora margarita</name>
    <dbReference type="NCBI Taxonomy" id="4874"/>
    <lineage>
        <taxon>Eukaryota</taxon>
        <taxon>Fungi</taxon>
        <taxon>Fungi incertae sedis</taxon>
        <taxon>Mucoromycota</taxon>
        <taxon>Glomeromycotina</taxon>
        <taxon>Glomeromycetes</taxon>
        <taxon>Diversisporales</taxon>
        <taxon>Gigasporaceae</taxon>
        <taxon>Gigaspora</taxon>
    </lineage>
</organism>
<dbReference type="InterPro" id="IPR051595">
    <property type="entry name" value="GH25_Enzymes"/>
</dbReference>
<evidence type="ECO:0000256" key="1">
    <source>
        <dbReference type="ARBA" id="ARBA00010646"/>
    </source>
</evidence>
<reference evidence="3 4" key="1">
    <citation type="journal article" date="2019" name="Environ. Microbiol.">
        <title>At the nexus of three kingdoms: the genome of the mycorrhizal fungus Gigaspora margarita provides insights into plant, endobacterial and fungal interactions.</title>
        <authorList>
            <person name="Venice F."/>
            <person name="Ghignone S."/>
            <person name="Salvioli di Fossalunga A."/>
            <person name="Amselem J."/>
            <person name="Novero M."/>
            <person name="Xianan X."/>
            <person name="Sedzielewska Toro K."/>
            <person name="Morin E."/>
            <person name="Lipzen A."/>
            <person name="Grigoriev I.V."/>
            <person name="Henrissat B."/>
            <person name="Martin F.M."/>
            <person name="Bonfante P."/>
        </authorList>
    </citation>
    <scope>NUCLEOTIDE SEQUENCE [LARGE SCALE GENOMIC DNA]</scope>
    <source>
        <strain evidence="3 4">BEG34</strain>
    </source>
</reference>
<dbReference type="SUPFAM" id="SSF51445">
    <property type="entry name" value="(Trans)glycosidases"/>
    <property type="match status" value="1"/>
</dbReference>
<dbReference type="GO" id="GO:0007165">
    <property type="term" value="P:signal transduction"/>
    <property type="evidence" value="ECO:0007669"/>
    <property type="project" value="TreeGrafter"/>
</dbReference>
<dbReference type="InterPro" id="IPR017853">
    <property type="entry name" value="GH"/>
</dbReference>
<comment type="caution">
    <text evidence="3">The sequence shown here is derived from an EMBL/GenBank/DDBJ whole genome shotgun (WGS) entry which is preliminary data.</text>
</comment>
<dbReference type="PANTHER" id="PTHR23208:SF36">
    <property type="entry name" value="LYSOZYME-RELATED"/>
    <property type="match status" value="1"/>
</dbReference>
<keyword evidence="4" id="KW-1185">Reference proteome</keyword>
<dbReference type="GO" id="GO:0016998">
    <property type="term" value="P:cell wall macromolecule catabolic process"/>
    <property type="evidence" value="ECO:0007669"/>
    <property type="project" value="InterPro"/>
</dbReference>
<evidence type="ECO:0000313" key="3">
    <source>
        <dbReference type="EMBL" id="KAF0419848.1"/>
    </source>
</evidence>
<comment type="similarity">
    <text evidence="1">Belongs to the glycosyl hydrolase 25 family.</text>
</comment>
<dbReference type="AlphaFoldDB" id="A0A8H3X8E2"/>
<protein>
    <submittedName>
        <fullName evidence="3">Glycoside hydrolase family 25 protein</fullName>
    </submittedName>
</protein>
<dbReference type="PANTHER" id="PTHR23208">
    <property type="entry name" value="LYSOZYME PROTEIN"/>
    <property type="match status" value="1"/>
</dbReference>
<dbReference type="GO" id="GO:0003796">
    <property type="term" value="F:lysozyme activity"/>
    <property type="evidence" value="ECO:0007669"/>
    <property type="project" value="InterPro"/>
</dbReference>
<gene>
    <name evidence="3" type="ORF">F8M41_007175</name>
</gene>
<dbReference type="EMBL" id="WTPW01001712">
    <property type="protein sequence ID" value="KAF0419848.1"/>
    <property type="molecule type" value="Genomic_DNA"/>
</dbReference>
<keyword evidence="3" id="KW-0378">Hydrolase</keyword>
<sequence>MLVQTIWLDFEKSSACNSSWSLGSAGNIALAKQFTEAVKTTGLNWGIYSSNRNWNDLFGSTNAVVDNSFKVWYANFDNQDNYNDWSSGMAFGGFVSPSGKQYAQGSGNCGSFDLSIFTYSTGAPQ</sequence>
<dbReference type="InterPro" id="IPR002053">
    <property type="entry name" value="Glyco_hydro_25"/>
</dbReference>
<dbReference type="Proteomes" id="UP000439903">
    <property type="component" value="Unassembled WGS sequence"/>
</dbReference>
<dbReference type="GO" id="GO:0009253">
    <property type="term" value="P:peptidoglycan catabolic process"/>
    <property type="evidence" value="ECO:0007669"/>
    <property type="project" value="InterPro"/>
</dbReference>
<name>A0A8H3X8E2_GIGMA</name>
<dbReference type="Gene3D" id="3.20.20.80">
    <property type="entry name" value="Glycosidases"/>
    <property type="match status" value="1"/>
</dbReference>
<keyword evidence="2" id="KW-0732">Signal</keyword>
<dbReference type="PROSITE" id="PS51904">
    <property type="entry name" value="GLYCOSYL_HYDROL_F25_2"/>
    <property type="match status" value="1"/>
</dbReference>
<accession>A0A8H3X8E2</accession>
<dbReference type="OrthoDB" id="2251794at2759"/>
<proteinExistence type="inferred from homology"/>
<evidence type="ECO:0000256" key="2">
    <source>
        <dbReference type="ARBA" id="ARBA00022729"/>
    </source>
</evidence>
<evidence type="ECO:0000313" key="4">
    <source>
        <dbReference type="Proteomes" id="UP000439903"/>
    </source>
</evidence>